<dbReference type="EMBL" id="JAUHLI010000061">
    <property type="protein sequence ID" value="MEE2003440.1"/>
    <property type="molecule type" value="Genomic_DNA"/>
</dbReference>
<gene>
    <name evidence="1" type="ORF">QWY20_18540</name>
</gene>
<accession>A0ABU7JC27</accession>
<dbReference type="RefSeq" id="WP_330130458.1">
    <property type="nucleotide sequence ID" value="NZ_JAUHLI010000061.1"/>
</dbReference>
<keyword evidence="2" id="KW-1185">Reference proteome</keyword>
<sequence>MVWEIDELHYESVNHALQKFQRDFGLGAKSIGRPCEGDFKDYADMYDWLSNTVQRRRQLHLMALTNKMQEKVKVLTYQEQQGGPYCAAFHLLKG</sequence>
<name>A0ABU7JC27_9GAMM</name>
<evidence type="ECO:0000313" key="2">
    <source>
        <dbReference type="Proteomes" id="UP001336314"/>
    </source>
</evidence>
<organism evidence="1 2">
    <name type="scientific">Alkalimonas cellulosilytica</name>
    <dbReference type="NCBI Taxonomy" id="3058395"/>
    <lineage>
        <taxon>Bacteria</taxon>
        <taxon>Pseudomonadati</taxon>
        <taxon>Pseudomonadota</taxon>
        <taxon>Gammaproteobacteria</taxon>
        <taxon>Alkalimonas</taxon>
    </lineage>
</organism>
<comment type="caution">
    <text evidence="1">The sequence shown here is derived from an EMBL/GenBank/DDBJ whole genome shotgun (WGS) entry which is preliminary data.</text>
</comment>
<protein>
    <recommendedName>
        <fullName evidence="3">Peptidoglycan binding-like domain-containing protein</fullName>
    </recommendedName>
</protein>
<feature type="non-terminal residue" evidence="1">
    <location>
        <position position="94"/>
    </location>
</feature>
<evidence type="ECO:0000313" key="1">
    <source>
        <dbReference type="EMBL" id="MEE2003440.1"/>
    </source>
</evidence>
<reference evidence="1 2" key="1">
    <citation type="submission" date="2023-07" db="EMBL/GenBank/DDBJ databases">
        <title>Alkalimonas sp., MEB108 novel, alkaliphilic bacterium isolated from Lonar Lake, India.</title>
        <authorList>
            <person name="Joshi A."/>
            <person name="Thite S."/>
        </authorList>
    </citation>
    <scope>NUCLEOTIDE SEQUENCE [LARGE SCALE GENOMIC DNA]</scope>
    <source>
        <strain evidence="1 2">MEB108</strain>
    </source>
</reference>
<dbReference type="Proteomes" id="UP001336314">
    <property type="component" value="Unassembled WGS sequence"/>
</dbReference>
<evidence type="ECO:0008006" key="3">
    <source>
        <dbReference type="Google" id="ProtNLM"/>
    </source>
</evidence>
<proteinExistence type="predicted"/>